<accession>A0A238J6F3</accession>
<reference evidence="1 2" key="1">
    <citation type="submission" date="2017-05" db="EMBL/GenBank/DDBJ databases">
        <authorList>
            <person name="Song R."/>
            <person name="Chenine A.L."/>
            <person name="Ruprecht R.M."/>
        </authorList>
    </citation>
    <scope>NUCLEOTIDE SEQUENCE [LARGE SCALE GENOMIC DNA]</scope>
    <source>
        <strain evidence="1 2">CECT 8489</strain>
    </source>
</reference>
<organism evidence="1 2">
    <name type="scientific">Boseongicola aestuarii</name>
    <dbReference type="NCBI Taxonomy" id="1470561"/>
    <lineage>
        <taxon>Bacteria</taxon>
        <taxon>Pseudomonadati</taxon>
        <taxon>Pseudomonadota</taxon>
        <taxon>Alphaproteobacteria</taxon>
        <taxon>Rhodobacterales</taxon>
        <taxon>Paracoccaceae</taxon>
        <taxon>Boseongicola</taxon>
    </lineage>
</organism>
<evidence type="ECO:0000313" key="1">
    <source>
        <dbReference type="EMBL" id="SMX25464.1"/>
    </source>
</evidence>
<dbReference type="EMBL" id="FXXQ01000017">
    <property type="protein sequence ID" value="SMX25464.1"/>
    <property type="molecule type" value="Genomic_DNA"/>
</dbReference>
<sequence>MSIEQLAIGDPFFDVKVLEDETTFQIDGKTIVLNLADDPIPVREQSLGPLQSVILKDTTIYNIRHAVIIERFSNHDDETALLAAIRATWPSAFEVRGEERLRGVEHYMSPKVWVGQFGFTFYHSASVPLNVGLHRDHAFCPVPGFREVHTQIVGFGKMQQCRERDVETLYLEEPMAPGTTHRPMYDAEGNYPWHQFETTTPSVFMAVEMLPDGATPPEF</sequence>
<evidence type="ECO:0000313" key="2">
    <source>
        <dbReference type="Proteomes" id="UP000201838"/>
    </source>
</evidence>
<name>A0A238J6F3_9RHOB</name>
<gene>
    <name evidence="1" type="ORF">BOA8489_03607</name>
</gene>
<dbReference type="AlphaFoldDB" id="A0A238J6F3"/>
<dbReference type="Proteomes" id="UP000201838">
    <property type="component" value="Unassembled WGS sequence"/>
</dbReference>
<protein>
    <submittedName>
        <fullName evidence="1">Uncharacterized protein</fullName>
    </submittedName>
</protein>
<dbReference type="RefSeq" id="WP_093975657.1">
    <property type="nucleotide sequence ID" value="NZ_FXXQ01000017.1"/>
</dbReference>
<dbReference type="OrthoDB" id="1988917at2"/>
<proteinExistence type="predicted"/>
<keyword evidence="2" id="KW-1185">Reference proteome</keyword>